<reference evidence="3" key="1">
    <citation type="submission" date="2022-11" db="UniProtKB">
        <authorList>
            <consortium name="WormBaseParasite"/>
        </authorList>
    </citation>
    <scope>IDENTIFICATION</scope>
</reference>
<evidence type="ECO:0000313" key="3">
    <source>
        <dbReference type="WBParaSite" id="Gr19_v10_g15482.t1"/>
    </source>
</evidence>
<evidence type="ECO:0000313" key="2">
    <source>
        <dbReference type="Proteomes" id="UP000887572"/>
    </source>
</evidence>
<evidence type="ECO:0000256" key="1">
    <source>
        <dbReference type="SAM" id="Phobius"/>
    </source>
</evidence>
<sequence>MSDNPSKAAEKLKEIFVCDDVLFGVFAFSIDLTVLLVRCPIERDEDKWAKWEKAAAEWNWRRPGNRTYINLEESAIGDGMLDANEVTVF</sequence>
<dbReference type="AlphaFoldDB" id="A0A914HB96"/>
<dbReference type="Proteomes" id="UP000887572">
    <property type="component" value="Unplaced"/>
</dbReference>
<protein>
    <submittedName>
        <fullName evidence="3">Uncharacterized protein</fullName>
    </submittedName>
</protein>
<name>A0A914HB96_GLORO</name>
<keyword evidence="2" id="KW-1185">Reference proteome</keyword>
<keyword evidence="1" id="KW-0472">Membrane</keyword>
<keyword evidence="1" id="KW-1133">Transmembrane helix</keyword>
<organism evidence="2 3">
    <name type="scientific">Globodera rostochiensis</name>
    <name type="common">Golden nematode worm</name>
    <name type="synonym">Heterodera rostochiensis</name>
    <dbReference type="NCBI Taxonomy" id="31243"/>
    <lineage>
        <taxon>Eukaryota</taxon>
        <taxon>Metazoa</taxon>
        <taxon>Ecdysozoa</taxon>
        <taxon>Nematoda</taxon>
        <taxon>Chromadorea</taxon>
        <taxon>Rhabditida</taxon>
        <taxon>Tylenchina</taxon>
        <taxon>Tylenchomorpha</taxon>
        <taxon>Tylenchoidea</taxon>
        <taxon>Heteroderidae</taxon>
        <taxon>Heteroderinae</taxon>
        <taxon>Globodera</taxon>
    </lineage>
</organism>
<keyword evidence="1" id="KW-0812">Transmembrane</keyword>
<proteinExistence type="predicted"/>
<feature type="transmembrane region" description="Helical" evidence="1">
    <location>
        <begin position="21"/>
        <end position="41"/>
    </location>
</feature>
<dbReference type="WBParaSite" id="Gr19_v10_g15482.t1">
    <property type="protein sequence ID" value="Gr19_v10_g15482.t1"/>
    <property type="gene ID" value="Gr19_v10_g15482"/>
</dbReference>
<accession>A0A914HB96</accession>